<gene>
    <name evidence="11" type="ORF">Sste5346_005909</name>
</gene>
<feature type="region of interest" description="Disordered" evidence="8">
    <location>
        <begin position="415"/>
        <end position="443"/>
    </location>
</feature>
<keyword evidence="7" id="KW-0326">Glycosidase</keyword>
<keyword evidence="9" id="KW-0472">Membrane</keyword>
<comment type="caution">
    <text evidence="11">The sequence shown here is derived from an EMBL/GenBank/DDBJ whole genome shotgun (WGS) entry which is preliminary data.</text>
</comment>
<dbReference type="InterPro" id="IPR005198">
    <property type="entry name" value="Glyco_hydro_76"/>
</dbReference>
<evidence type="ECO:0000256" key="4">
    <source>
        <dbReference type="ARBA" id="ARBA00022729"/>
    </source>
</evidence>
<keyword evidence="9" id="KW-1133">Transmembrane helix</keyword>
<evidence type="ECO:0000256" key="7">
    <source>
        <dbReference type="ARBA" id="ARBA00023295"/>
    </source>
</evidence>
<dbReference type="Gene3D" id="1.50.10.20">
    <property type="match status" value="1"/>
</dbReference>
<dbReference type="InterPro" id="IPR008928">
    <property type="entry name" value="6-hairpin_glycosidase_sf"/>
</dbReference>
<organism evidence="11 12">
    <name type="scientific">Sporothrix stenoceras</name>
    <dbReference type="NCBI Taxonomy" id="5173"/>
    <lineage>
        <taxon>Eukaryota</taxon>
        <taxon>Fungi</taxon>
        <taxon>Dikarya</taxon>
        <taxon>Ascomycota</taxon>
        <taxon>Pezizomycotina</taxon>
        <taxon>Sordariomycetes</taxon>
        <taxon>Sordariomycetidae</taxon>
        <taxon>Ophiostomatales</taxon>
        <taxon>Ophiostomataceae</taxon>
        <taxon>Sporothrix</taxon>
    </lineage>
</organism>
<dbReference type="PANTHER" id="PTHR12145:SF36">
    <property type="entry name" value="MANNAN ENDO-1,6-ALPHA-MANNOSIDASE DCW1"/>
    <property type="match status" value="1"/>
</dbReference>
<evidence type="ECO:0000313" key="12">
    <source>
        <dbReference type="Proteomes" id="UP001583186"/>
    </source>
</evidence>
<comment type="similarity">
    <text evidence="2">Belongs to the glycosyl hydrolase 76 family.</text>
</comment>
<dbReference type="Pfam" id="PF03663">
    <property type="entry name" value="Glyco_hydro_76"/>
    <property type="match status" value="1"/>
</dbReference>
<keyword evidence="9" id="KW-0812">Transmembrane</keyword>
<evidence type="ECO:0000256" key="6">
    <source>
        <dbReference type="ARBA" id="ARBA00023180"/>
    </source>
</evidence>
<comment type="catalytic activity">
    <reaction evidence="1">
        <text>Random hydrolysis of (1-&gt;6)-alpha-D-mannosidic linkages in unbranched (1-&gt;6)-mannans.</text>
        <dbReference type="EC" id="3.2.1.101"/>
    </reaction>
</comment>
<dbReference type="SUPFAM" id="SSF48208">
    <property type="entry name" value="Six-hairpin glycosidases"/>
    <property type="match status" value="1"/>
</dbReference>
<evidence type="ECO:0000256" key="9">
    <source>
        <dbReference type="SAM" id="Phobius"/>
    </source>
</evidence>
<feature type="region of interest" description="Disordered" evidence="8">
    <location>
        <begin position="618"/>
        <end position="681"/>
    </location>
</feature>
<feature type="compositionally biased region" description="Basic residues" evidence="8">
    <location>
        <begin position="665"/>
        <end position="681"/>
    </location>
</feature>
<evidence type="ECO:0000256" key="1">
    <source>
        <dbReference type="ARBA" id="ARBA00001452"/>
    </source>
</evidence>
<keyword evidence="5" id="KW-0378">Hydrolase</keyword>
<proteinExistence type="inferred from homology"/>
<keyword evidence="6" id="KW-0325">Glycoprotein</keyword>
<dbReference type="EMBL" id="JAWCUI010000033">
    <property type="protein sequence ID" value="KAL1894407.1"/>
    <property type="molecule type" value="Genomic_DNA"/>
</dbReference>
<feature type="chain" id="PRO_5047364981" description="mannan endo-1,6-alpha-mannosidase" evidence="10">
    <location>
        <begin position="35"/>
        <end position="681"/>
    </location>
</feature>
<dbReference type="EC" id="3.2.1.101" evidence="3"/>
<feature type="compositionally biased region" description="Polar residues" evidence="8">
    <location>
        <begin position="560"/>
        <end position="569"/>
    </location>
</feature>
<feature type="region of interest" description="Disordered" evidence="8">
    <location>
        <begin position="504"/>
        <end position="586"/>
    </location>
</feature>
<sequence>MAAHRKSQDHGRPHRSLGALATSALLIFTSTAAGYNLDTSDTDSIKSVASSMAKDMLSFYNGNKPGGTPGLLPTPYYWWEAGAMLGSLVDYWYYTGDSQYNDLTSQGLLFQVGPYNDYMPPNQTLTEGNDDQGFWGLSVMTAAEYKFPNPPSGKPGWLALAQAVFNTQAARWEDADCAGGLRWQIFNWNNGFDYKNSISQACFFNLAARLLLYTGNATYGEWAVKTWDWMEHVKFIDENYYIYDGAHIESGCTDITPYQWTYNAGAFLLGAAAMYNYSALQNDANTEAMWKERVDGMLNGTAVFFTTNDRNIMTEVACEPVNLCDLDQQSFKAYLSRWMAATTKWAPWTSTTIMPLLNASAIAAAKQCTGGDNGQMCGLKWTTNGKWDGSTGVGQQMAAMEVTLANMITSVTAPVTNSTGGTSEGNPNAGGTDIGRTSPESTLKPIHTGDRVGAGILTALILAGVIAGVIYMFIDETVDATPKERFDGFVAAVNKNGKRLAKRNFGRDDEYGDGLGGMSEKGKQPRVQSFRVLDRSDSDRNSGSVSAGPEGFFAADRQRSGNSSENPFSSPADPEKATAAGAAEQPAHHSFFSPAHFRQQSTGINESSAEVGIAQQAHMSDPGRTTVIQYPPAAAPFPSNNAKGGAAAPAELNSEATQVPFQPTRSKKRNYIKRKLLHPKQ</sequence>
<feature type="compositionally biased region" description="Polar residues" evidence="8">
    <location>
        <begin position="654"/>
        <end position="664"/>
    </location>
</feature>
<feature type="transmembrane region" description="Helical" evidence="9">
    <location>
        <begin position="452"/>
        <end position="474"/>
    </location>
</feature>
<dbReference type="Proteomes" id="UP001583186">
    <property type="component" value="Unassembled WGS sequence"/>
</dbReference>
<evidence type="ECO:0000256" key="5">
    <source>
        <dbReference type="ARBA" id="ARBA00022801"/>
    </source>
</evidence>
<feature type="compositionally biased region" description="Polar residues" evidence="8">
    <location>
        <begin position="415"/>
        <end position="426"/>
    </location>
</feature>
<dbReference type="PANTHER" id="PTHR12145">
    <property type="entry name" value="MANNAN ENDO-1,6-ALPHA-MANNOSIDASE DCW1"/>
    <property type="match status" value="1"/>
</dbReference>
<evidence type="ECO:0000256" key="3">
    <source>
        <dbReference type="ARBA" id="ARBA00012350"/>
    </source>
</evidence>
<evidence type="ECO:0000313" key="11">
    <source>
        <dbReference type="EMBL" id="KAL1894407.1"/>
    </source>
</evidence>
<dbReference type="InterPro" id="IPR014480">
    <property type="entry name" value="Mannan-1_6-alpha_mannosidase"/>
</dbReference>
<name>A0ABR3Z2A9_9PEZI</name>
<evidence type="ECO:0000256" key="2">
    <source>
        <dbReference type="ARBA" id="ARBA00009699"/>
    </source>
</evidence>
<evidence type="ECO:0000256" key="8">
    <source>
        <dbReference type="SAM" id="MobiDB-lite"/>
    </source>
</evidence>
<keyword evidence="12" id="KW-1185">Reference proteome</keyword>
<reference evidence="11 12" key="1">
    <citation type="journal article" date="2024" name="IMA Fungus">
        <title>IMA Genome - F19 : A genome assembly and annotation guide to empower mycologists, including annotated draft genome sequences of Ceratocystis pirilliformis, Diaporthe australafricana, Fusarium ophioides, Paecilomyces lecythidis, and Sporothrix stenoceras.</title>
        <authorList>
            <person name="Aylward J."/>
            <person name="Wilson A.M."/>
            <person name="Visagie C.M."/>
            <person name="Spraker J."/>
            <person name="Barnes I."/>
            <person name="Buitendag C."/>
            <person name="Ceriani C."/>
            <person name="Del Mar Angel L."/>
            <person name="du Plessis D."/>
            <person name="Fuchs T."/>
            <person name="Gasser K."/>
            <person name="Kramer D."/>
            <person name="Li W."/>
            <person name="Munsamy K."/>
            <person name="Piso A."/>
            <person name="Price J.L."/>
            <person name="Sonnekus B."/>
            <person name="Thomas C."/>
            <person name="van der Nest A."/>
            <person name="van Dijk A."/>
            <person name="van Heerden A."/>
            <person name="van Vuuren N."/>
            <person name="Yilmaz N."/>
            <person name="Duong T.A."/>
            <person name="van der Merwe N.A."/>
            <person name="Wingfield M.J."/>
            <person name="Wingfield B.D."/>
        </authorList>
    </citation>
    <scope>NUCLEOTIDE SEQUENCE [LARGE SCALE GENOMIC DNA]</scope>
    <source>
        <strain evidence="11 12">CMW 5346</strain>
    </source>
</reference>
<feature type="signal peptide" evidence="10">
    <location>
        <begin position="1"/>
        <end position="34"/>
    </location>
</feature>
<accession>A0ABR3Z2A9</accession>
<protein>
    <recommendedName>
        <fullName evidence="3">mannan endo-1,6-alpha-mannosidase</fullName>
        <ecNumber evidence="3">3.2.1.101</ecNumber>
    </recommendedName>
</protein>
<keyword evidence="4 10" id="KW-0732">Signal</keyword>
<evidence type="ECO:0000256" key="10">
    <source>
        <dbReference type="SAM" id="SignalP"/>
    </source>
</evidence>